<sequence length="252" mass="27804">MAALLLAAVALPRDSPSLATLARSLTDAELDAAIAALHRERHSRASQGFRFVHKKTYATSEPIAAALFLQAYLGAKADTSPFQHHCADTSLEQPQTKNAYFAPSAEQPHGFAVHFVRNPHKPPQAAFANASVLGEMVERWRGDFGKADRFDQFMDNHIGLVFDSLDPLIDLWRRDGIPFVCRTWYCGPGMPQWEKGQCPGNKTNTEFGETGCYIEVPHGIIVEALCPLGDYNRSRACLTRVDPGIFDLCTST</sequence>
<reference evidence="1 2" key="1">
    <citation type="journal article" date="2024" name="Science">
        <title>Giant polyketide synthase enzymes in the biosynthesis of giant marine polyether toxins.</title>
        <authorList>
            <person name="Fallon T.R."/>
            <person name="Shende V.V."/>
            <person name="Wierzbicki I.H."/>
            <person name="Pendleton A.L."/>
            <person name="Watervoot N.F."/>
            <person name="Auber R.P."/>
            <person name="Gonzalez D.J."/>
            <person name="Wisecaver J.H."/>
            <person name="Moore B.S."/>
        </authorList>
    </citation>
    <scope>NUCLEOTIDE SEQUENCE [LARGE SCALE GENOMIC DNA]</scope>
    <source>
        <strain evidence="1 2">12B1</strain>
    </source>
</reference>
<dbReference type="Proteomes" id="UP001515480">
    <property type="component" value="Unassembled WGS sequence"/>
</dbReference>
<protein>
    <submittedName>
        <fullName evidence="1">Uncharacterized protein</fullName>
    </submittedName>
</protein>
<dbReference type="EMBL" id="JBGBPQ010000006">
    <property type="protein sequence ID" value="KAL1522273.1"/>
    <property type="molecule type" value="Genomic_DNA"/>
</dbReference>
<dbReference type="AlphaFoldDB" id="A0AB34JKR4"/>
<gene>
    <name evidence="1" type="ORF">AB1Y20_017267</name>
</gene>
<proteinExistence type="predicted"/>
<evidence type="ECO:0000313" key="1">
    <source>
        <dbReference type="EMBL" id="KAL1522273.1"/>
    </source>
</evidence>
<accession>A0AB34JKR4</accession>
<comment type="caution">
    <text evidence="1">The sequence shown here is derived from an EMBL/GenBank/DDBJ whole genome shotgun (WGS) entry which is preliminary data.</text>
</comment>
<keyword evidence="2" id="KW-1185">Reference proteome</keyword>
<evidence type="ECO:0000313" key="2">
    <source>
        <dbReference type="Proteomes" id="UP001515480"/>
    </source>
</evidence>
<organism evidence="1 2">
    <name type="scientific">Prymnesium parvum</name>
    <name type="common">Toxic golden alga</name>
    <dbReference type="NCBI Taxonomy" id="97485"/>
    <lineage>
        <taxon>Eukaryota</taxon>
        <taxon>Haptista</taxon>
        <taxon>Haptophyta</taxon>
        <taxon>Prymnesiophyceae</taxon>
        <taxon>Prymnesiales</taxon>
        <taxon>Prymnesiaceae</taxon>
        <taxon>Prymnesium</taxon>
    </lineage>
</organism>
<name>A0AB34JKR4_PRYPA</name>